<dbReference type="Proteomes" id="UP000033725">
    <property type="component" value="Unassembled WGS sequence"/>
</dbReference>
<proteinExistence type="predicted"/>
<reference evidence="1 2" key="1">
    <citation type="submission" date="2015-02" db="EMBL/GenBank/DDBJ databases">
        <title>Draft genome sequences of ten Microbacterium spp. with emphasis on heavy metal contaminated environments.</title>
        <authorList>
            <person name="Corretto E."/>
        </authorList>
    </citation>
    <scope>NUCLEOTIDE SEQUENCE [LARGE SCALE GENOMIC DNA]</scope>
    <source>
        <strain evidence="1 2">BEL163</strain>
    </source>
</reference>
<dbReference type="RefSeq" id="WP_045262631.1">
    <property type="nucleotide sequence ID" value="NZ_JYIV01000017.1"/>
</dbReference>
<organism evidence="1 2">
    <name type="scientific">Microbacterium oxydans</name>
    <dbReference type="NCBI Taxonomy" id="82380"/>
    <lineage>
        <taxon>Bacteria</taxon>
        <taxon>Bacillati</taxon>
        <taxon>Actinomycetota</taxon>
        <taxon>Actinomycetes</taxon>
        <taxon>Micrococcales</taxon>
        <taxon>Microbacteriaceae</taxon>
        <taxon>Microbacterium</taxon>
    </lineage>
</organism>
<protein>
    <submittedName>
        <fullName evidence="1">Uncharacterized protein</fullName>
    </submittedName>
</protein>
<gene>
    <name evidence="1" type="ORF">RN51_00679</name>
</gene>
<dbReference type="PATRIC" id="fig|82380.10.peg.678"/>
<name>A0A0F0KWE9_9MICO</name>
<sequence>MSYDLEVYGRIELSSHEMREFVIADDQLIVDDSMALAPPAVPIIFAESGKYAFVLSGAYRIEPEDLPAGHESDLALATVLYRIVVERGGADGVFSAKAFAERLAARVAGWVVDPQTQSVGAKKDGRPPGSRFLHAEWYFGEGSPELAAIYLETGRRFYDRVAPVRFGTHDPLSGSLRRDGDDGFDRYFRDECSASRLIIKGESVLIRGFISEWSDPLWPSVRLTLELTGSRSADLSGLETFFVEFAKRTSSFFACIEVNDSEFASAVPQIGTGEWPGLPRVPQWLTWFSPSYGELVRPYLKPEQTVTYPEGILHRWALHPVDAEEIARISGRRSWLPEKLTPVQDDLDNPRLATAPARLRPAELGGSGARTSHRLLRGFFGFKSSD</sequence>
<accession>A0A0F0KWE9</accession>
<comment type="caution">
    <text evidence="1">The sequence shown here is derived from an EMBL/GenBank/DDBJ whole genome shotgun (WGS) entry which is preliminary data.</text>
</comment>
<dbReference type="OrthoDB" id="3249195at2"/>
<dbReference type="EMBL" id="JYIV01000017">
    <property type="protein sequence ID" value="KJL25232.1"/>
    <property type="molecule type" value="Genomic_DNA"/>
</dbReference>
<dbReference type="AlphaFoldDB" id="A0A0F0KWE9"/>
<evidence type="ECO:0000313" key="1">
    <source>
        <dbReference type="EMBL" id="KJL25232.1"/>
    </source>
</evidence>
<evidence type="ECO:0000313" key="2">
    <source>
        <dbReference type="Proteomes" id="UP000033725"/>
    </source>
</evidence>